<proteinExistence type="predicted"/>
<feature type="compositionally biased region" description="Basic and acidic residues" evidence="1">
    <location>
        <begin position="152"/>
        <end position="170"/>
    </location>
</feature>
<dbReference type="VEuPathDB" id="ToxoDB:LOC34624648"/>
<accession>A0A1D3CWI1</accession>
<feature type="region of interest" description="Disordered" evidence="1">
    <location>
        <begin position="1699"/>
        <end position="1725"/>
    </location>
</feature>
<evidence type="ECO:0000313" key="2">
    <source>
        <dbReference type="EMBL" id="OEH75563.1"/>
    </source>
</evidence>
<evidence type="ECO:0000256" key="1">
    <source>
        <dbReference type="SAM" id="MobiDB-lite"/>
    </source>
</evidence>
<gene>
    <name evidence="2" type="ORF">cyc_02314</name>
</gene>
<feature type="region of interest" description="Disordered" evidence="1">
    <location>
        <begin position="1398"/>
        <end position="1420"/>
    </location>
</feature>
<dbReference type="EMBL" id="JROU02001697">
    <property type="protein sequence ID" value="OEH75563.1"/>
    <property type="molecule type" value="Genomic_DNA"/>
</dbReference>
<keyword evidence="3" id="KW-1185">Reference proteome</keyword>
<organism evidence="2 3">
    <name type="scientific">Cyclospora cayetanensis</name>
    <dbReference type="NCBI Taxonomy" id="88456"/>
    <lineage>
        <taxon>Eukaryota</taxon>
        <taxon>Sar</taxon>
        <taxon>Alveolata</taxon>
        <taxon>Apicomplexa</taxon>
        <taxon>Conoidasida</taxon>
        <taxon>Coccidia</taxon>
        <taxon>Eucoccidiorida</taxon>
        <taxon>Eimeriorina</taxon>
        <taxon>Eimeriidae</taxon>
        <taxon>Cyclospora</taxon>
    </lineage>
</organism>
<sequence length="1847" mass="194736">MHGSLSCCNSSSHHCRRRGRPRRAAAKLKRLLADFAAAFREVEASVAAASSCLIETPPGSLSSCASASILSLGTSFAEGPLELSEAGTGVDGGAANAAANGAIAQYSQGASLEEFSSSGRDEGSFLWGGEGGISEIPVDLIGEAQRQAAEPLEAKRQSSQHEEITGQERLLDEEDDTLGGAPSLSRNGGVRDAGGGRTAAAGLSSSDRDSSDASSVSSDDHGEAFSESSIKSSGSQRTALRKLELWLGRLLPALRLDAEVRKCVALGGALAIPPSPLALVAAGTPAARSDLETGAHKHGRRNAYLEHPDCLRPTCIAPSGASYTREGGGEEVTETGYPWMLQQQQEEERQRGGQVQPAAILLPRQLAVKQRHLGSAVGSPWSYGPPEEGGEGDDDALQLAAPEACITWKVSLEGDALQLTAAASPALDALIRLSCTEASGQAVRSSAEPQDTVVSLQLKRVGALLPACLVPLFRGRLLASADMVGRDVCCCRKTRHDATLVTCGCVHTGGRDARGFASAALQPCKEPAPSVSVRIDGDVDLKANPKHFPAFKRLATQFADLSASTSSCEALYIHPHLSAEALRLVFAMSPYTPHLPAHATQHRAFGIPYHMSSWSGAYRGAFAPAGTAAAELRQPQQQVLWRHQQPLTEEQRLPMAAKQQLSLLSLPSRWQSGRGKPQVADWDTASGLHASASACAHSLGGISRESTEYDGGPSLAAAPSGSLSLGGPLSEGLRAKEFGDLTVLALQEGGQRIVDVGCPLRVRSLLKLPVELIFLAETDSTADWRCELRPGESQAVPLWPGAASVSVIVKLRSEAGPVWTASSPFRAPGRTFLLSATVSPQRTFVCSLKAEAALGGAGLLLTLSEPLTLANALPMTLHVDVAQELPRRSARLTLSPGTSQGLTLFDWNRPLTLRLCLPGSDTWSAPVTVLPPPQDGLHAAAAAAVEKGSGGLLSREAEQRAQDVEIPTSSETRRGSKTALPTSWEWERASRETEREDEGNVAGAGRGEDVATQASVRLPQSFGGATLVVLRPKLVVLNACPFPLQLKYIGSPDSAALSLYPTETVECEWTVPFNPLKCLNEQIALHCSDARSTRGSKGGGNVARNSRVDILQLRAMEVQGVRFLVFSAPFALTSCLYGSSAFGGSCCCRCSVQGQKGIPAALAEAPRLVVRNELRVSLFFKQKGYCLFTQVPPCSQQPIALDAPWGERILRVAARRWLQQQQEQQQQQGHLQEADIEPLQLLDVSLTTAGDISFFFLAPCSHDLTASVVVQRTAASATTAALEESSTLSDCRHGESVQAAASLGAPASDVDAATDARFYTAYGGSSVWSLVQTVGTAGAASLLHRTRWLRLCRYSCSLSIRMYGPTVSLHFRGELQQLRPPSEPPAMSTSLRTASVRPLGARGKSQPNVRGKGGTLMSHRQGAAAASGTAALLANTSAAAVDGSSLGGPLGALFGGLAVLRGPLRPRAAPSHRLLFTLDRIDLFAYDAAGGKAYHVFKSSAAAAVGVAGRTPAASAADDTPLSLRYAGASSSISQDDPIDFPPAAVVPWSTSDEGGGGFQESMQVYVELLWVQEASAHLSGFRWLLRSAPLDPAASLAALDLLVLPWSAVSLQRLFVLLYQTAAFHVTRLRGPPAQQVAHLVPRLLPPPPPPPPADLQQQFCRALSERQPYAGYSAHAPSPALPAVYGSPHYLSVERAPRLPQRSLRGSNRPPLGAPGIEDQEEHRRREVLPFSLLQASGGGSGSLPLPPSPAVSEISSAAFSSGFSLPRAMLPHTPLELSRESSSKDAGPAAPTTGDTSGLAKQENLPGYLQEDHPSLGGPSHPEAYFVSGGLYPVVAQLPEDLFS</sequence>
<dbReference type="VEuPathDB" id="ToxoDB:cyc_02314"/>
<feature type="region of interest" description="Disordered" evidence="1">
    <location>
        <begin position="1777"/>
        <end position="1825"/>
    </location>
</feature>
<dbReference type="VEuPathDB" id="ToxoDB:LOC34619187"/>
<feature type="region of interest" description="Disordered" evidence="1">
    <location>
        <begin position="950"/>
        <end position="1008"/>
    </location>
</feature>
<evidence type="ECO:0000313" key="3">
    <source>
        <dbReference type="Proteomes" id="UP000095192"/>
    </source>
</evidence>
<feature type="region of interest" description="Disordered" evidence="1">
    <location>
        <begin position="147"/>
        <end position="233"/>
    </location>
</feature>
<feature type="compositionally biased region" description="Basic and acidic residues" evidence="1">
    <location>
        <begin position="985"/>
        <end position="994"/>
    </location>
</feature>
<dbReference type="Proteomes" id="UP000095192">
    <property type="component" value="Unassembled WGS sequence"/>
</dbReference>
<protein>
    <submittedName>
        <fullName evidence="2">Uncharacterized protein</fullName>
    </submittedName>
</protein>
<comment type="caution">
    <text evidence="2">The sequence shown here is derived from an EMBL/GenBank/DDBJ whole genome shotgun (WGS) entry which is preliminary data.</text>
</comment>
<dbReference type="InParanoid" id="A0A1D3CWI1"/>
<reference evidence="2 3" key="1">
    <citation type="journal article" date="2016" name="BMC Genomics">
        <title>Comparative genomics reveals Cyclospora cayetanensis possesses coccidia-like metabolism and invasion components but unique surface antigens.</title>
        <authorList>
            <person name="Liu S."/>
            <person name="Wang L."/>
            <person name="Zheng H."/>
            <person name="Xu Z."/>
            <person name="Roellig D.M."/>
            <person name="Li N."/>
            <person name="Frace M.A."/>
            <person name="Tang K."/>
            <person name="Arrowood M.J."/>
            <person name="Moss D.M."/>
            <person name="Zhang L."/>
            <person name="Feng Y."/>
            <person name="Xiao L."/>
        </authorList>
    </citation>
    <scope>NUCLEOTIDE SEQUENCE [LARGE SCALE GENOMIC DNA]</scope>
    <source>
        <strain evidence="2 3">CHN_HEN01</strain>
    </source>
</reference>
<name>A0A1D3CWI1_9EIME</name>